<gene>
    <name evidence="1" type="ORF">GCM10011611_56440</name>
</gene>
<dbReference type="EMBL" id="BMJQ01000019">
    <property type="protein sequence ID" value="GGF42736.1"/>
    <property type="molecule type" value="Genomic_DNA"/>
</dbReference>
<accession>A0A8J2YZY6</accession>
<reference evidence="1" key="1">
    <citation type="journal article" date="2014" name="Int. J. Syst. Evol. Microbiol.">
        <title>Complete genome sequence of Corynebacterium casei LMG S-19264T (=DSM 44701T), isolated from a smear-ripened cheese.</title>
        <authorList>
            <consortium name="US DOE Joint Genome Institute (JGI-PGF)"/>
            <person name="Walter F."/>
            <person name="Albersmeier A."/>
            <person name="Kalinowski J."/>
            <person name="Ruckert C."/>
        </authorList>
    </citation>
    <scope>NUCLEOTIDE SEQUENCE</scope>
    <source>
        <strain evidence="1">CGMCC 1.15725</strain>
    </source>
</reference>
<reference evidence="1" key="2">
    <citation type="submission" date="2020-09" db="EMBL/GenBank/DDBJ databases">
        <authorList>
            <person name="Sun Q."/>
            <person name="Zhou Y."/>
        </authorList>
    </citation>
    <scope>NUCLEOTIDE SEQUENCE</scope>
    <source>
        <strain evidence="1">CGMCC 1.15725</strain>
    </source>
</reference>
<dbReference type="InterPro" id="IPR011990">
    <property type="entry name" value="TPR-like_helical_dom_sf"/>
</dbReference>
<sequence>MRGGLIALTLLAACSSAPKGPPDDATLSRLGHAGDTAFKLEQPDQAAEQYRAALARARVRDDAAAIADAGFNLAAAELRAGRAEDAMHTSRELQAELARRGIADPDFDLVTATALFRLGQLPAADRIAAGLTADKDPALADAGWFLRGLIADKVGNRAGLEQAAAALSPTANAADVAELRARLTDDQALALQAADLRRDQLDYRGMARALALAAQFAPAPGGAADLYLRAARSAAGQGDTAQARLWLNRARELAPDAGLRTEADNALHELPAP</sequence>
<keyword evidence="2" id="KW-1185">Reference proteome</keyword>
<name>A0A8J2YZY6_9PROT</name>
<evidence type="ECO:0008006" key="3">
    <source>
        <dbReference type="Google" id="ProtNLM"/>
    </source>
</evidence>
<dbReference type="SUPFAM" id="SSF48452">
    <property type="entry name" value="TPR-like"/>
    <property type="match status" value="1"/>
</dbReference>
<protein>
    <recommendedName>
        <fullName evidence="3">Tetratricopeptide repeat protein</fullName>
    </recommendedName>
</protein>
<dbReference type="AlphaFoldDB" id="A0A8J2YZY6"/>
<evidence type="ECO:0000313" key="2">
    <source>
        <dbReference type="Proteomes" id="UP000646365"/>
    </source>
</evidence>
<dbReference type="RefSeq" id="WP_189051525.1">
    <property type="nucleotide sequence ID" value="NZ_BMJQ01000019.1"/>
</dbReference>
<comment type="caution">
    <text evidence="1">The sequence shown here is derived from an EMBL/GenBank/DDBJ whole genome shotgun (WGS) entry which is preliminary data.</text>
</comment>
<organism evidence="1 2">
    <name type="scientific">Aliidongia dinghuensis</name>
    <dbReference type="NCBI Taxonomy" id="1867774"/>
    <lineage>
        <taxon>Bacteria</taxon>
        <taxon>Pseudomonadati</taxon>
        <taxon>Pseudomonadota</taxon>
        <taxon>Alphaproteobacteria</taxon>
        <taxon>Rhodospirillales</taxon>
        <taxon>Dongiaceae</taxon>
        <taxon>Aliidongia</taxon>
    </lineage>
</organism>
<evidence type="ECO:0000313" key="1">
    <source>
        <dbReference type="EMBL" id="GGF42736.1"/>
    </source>
</evidence>
<dbReference type="Proteomes" id="UP000646365">
    <property type="component" value="Unassembled WGS sequence"/>
</dbReference>
<proteinExistence type="predicted"/>